<dbReference type="PANTHER" id="PTHR48207:SF4">
    <property type="entry name" value="BLL6097 PROTEIN"/>
    <property type="match status" value="1"/>
</dbReference>
<dbReference type="RefSeq" id="WP_080136522.1">
    <property type="nucleotide sequence ID" value="NZ_LWIG01000012.1"/>
</dbReference>
<dbReference type="EMBL" id="VITW01000006">
    <property type="protein sequence ID" value="TWB72818.1"/>
    <property type="molecule type" value="Genomic_DNA"/>
</dbReference>
<dbReference type="InterPro" id="IPR003673">
    <property type="entry name" value="CoA-Trfase_fam_III"/>
</dbReference>
<keyword evidence="3" id="KW-1185">Reference proteome</keyword>
<accession>A0A560JNU1</accession>
<dbReference type="Gene3D" id="3.30.1540.10">
    <property type="entry name" value="formyl-coa transferase, domain 3"/>
    <property type="match status" value="1"/>
</dbReference>
<dbReference type="AlphaFoldDB" id="A0A560JNU1"/>
<dbReference type="InterPro" id="IPR023606">
    <property type="entry name" value="CoA-Trfase_III_dom_1_sf"/>
</dbReference>
<dbReference type="Pfam" id="PF02515">
    <property type="entry name" value="CoA_transf_3"/>
    <property type="match status" value="1"/>
</dbReference>
<dbReference type="InterPro" id="IPR050483">
    <property type="entry name" value="CoA-transferase_III_domain"/>
</dbReference>
<proteinExistence type="predicted"/>
<sequence length="406" mass="43859">MNTQRLPLKGIRVIDYSHFLAGPFMGRCLAALGAEVIKVERPKEGDAGRAHPYFKDGQSGYFLQQNMGKQGLCVDLRDRRGLELMLKLVETADVFIENYRPGALERLGLGFKALSERNPRLVYCSVSAYGHTGPYADRPGFGLIAEAMSGAMAQLGSPGEAPPLLRMPLADMYTGIHGVAAINAALVGRASSGHGQHIDLALYDCMVSMHDFAVQRYFLSGGTDLPKQTGSGQPDSTVYGVFPAKDGNLVIAAQVDDAWKRLARLIGGNALASDERFAKPASRNAHYADAMEIVRNWTLSQPSRDACLAALEDAGVPSAPVQTIAEVVKDPQIHARGMLVEQEHPVLGKVTLPNLPFHFSDCDTTVRTPAPLLGQDNRRIAASLGFSTEQVDEMVRDGVLYNEAAV</sequence>
<gene>
    <name evidence="2" type="ORF">FBZ95_106533</name>
</gene>
<dbReference type="Gene3D" id="3.40.50.10540">
    <property type="entry name" value="Crotonobetainyl-coa:carnitine coa-transferase, domain 1"/>
    <property type="match status" value="1"/>
</dbReference>
<keyword evidence="1 2" id="KW-0808">Transferase</keyword>
<evidence type="ECO:0000313" key="3">
    <source>
        <dbReference type="Proteomes" id="UP000315914"/>
    </source>
</evidence>
<dbReference type="SUPFAM" id="SSF89796">
    <property type="entry name" value="CoA-transferase family III (CaiB/BaiF)"/>
    <property type="match status" value="1"/>
</dbReference>
<protein>
    <submittedName>
        <fullName evidence="2">Crotonobetainyl-CoA:carnitine CoA-transferase CaiB-like acyl-CoA transferase</fullName>
    </submittedName>
</protein>
<organism evidence="2 3">
    <name type="scientific">Bradyrhizobium sacchari</name>
    <dbReference type="NCBI Taxonomy" id="1399419"/>
    <lineage>
        <taxon>Bacteria</taxon>
        <taxon>Pseudomonadati</taxon>
        <taxon>Pseudomonadota</taxon>
        <taxon>Alphaproteobacteria</taxon>
        <taxon>Hyphomicrobiales</taxon>
        <taxon>Nitrobacteraceae</taxon>
        <taxon>Bradyrhizobium</taxon>
    </lineage>
</organism>
<dbReference type="PANTHER" id="PTHR48207">
    <property type="entry name" value="SUCCINATE--HYDROXYMETHYLGLUTARATE COA-TRANSFERASE"/>
    <property type="match status" value="1"/>
</dbReference>
<dbReference type="OrthoDB" id="9806585at2"/>
<dbReference type="STRING" id="1399419.A5906_35230"/>
<dbReference type="GO" id="GO:0008410">
    <property type="term" value="F:CoA-transferase activity"/>
    <property type="evidence" value="ECO:0007669"/>
    <property type="project" value="TreeGrafter"/>
</dbReference>
<evidence type="ECO:0000256" key="1">
    <source>
        <dbReference type="ARBA" id="ARBA00022679"/>
    </source>
</evidence>
<comment type="caution">
    <text evidence="2">The sequence shown here is derived from an EMBL/GenBank/DDBJ whole genome shotgun (WGS) entry which is preliminary data.</text>
</comment>
<dbReference type="Proteomes" id="UP000315914">
    <property type="component" value="Unassembled WGS sequence"/>
</dbReference>
<evidence type="ECO:0000313" key="2">
    <source>
        <dbReference type="EMBL" id="TWB72818.1"/>
    </source>
</evidence>
<reference evidence="2 3" key="1">
    <citation type="submission" date="2019-06" db="EMBL/GenBank/DDBJ databases">
        <title>Genomic Encyclopedia of Type Strains, Phase IV (KMG-V): Genome sequencing to study the core and pangenomes of soil and plant-associated prokaryotes.</title>
        <authorList>
            <person name="Whitman W."/>
        </authorList>
    </citation>
    <scope>NUCLEOTIDE SEQUENCE [LARGE SCALE GENOMIC DNA]</scope>
    <source>
        <strain evidence="2 3">BR 10556</strain>
    </source>
</reference>
<dbReference type="InterPro" id="IPR044855">
    <property type="entry name" value="CoA-Trfase_III_dom3_sf"/>
</dbReference>
<name>A0A560JNU1_9BRAD</name>